<dbReference type="SUPFAM" id="SSF55120">
    <property type="entry name" value="Pseudouridine synthase"/>
    <property type="match status" value="1"/>
</dbReference>
<gene>
    <name evidence="5 8" type="primary">truB</name>
    <name evidence="8" type="ORF">G3M78_13680</name>
</gene>
<evidence type="ECO:0000256" key="5">
    <source>
        <dbReference type="HAMAP-Rule" id="MF_01080"/>
    </source>
</evidence>
<sequence>MDCTLNKVVNLYKPAGPTSFDMVCKVKRILGVKKAGHIGTLDPDAEGMLPICLNRSTRIIPFLTAQLKVYEAQMTLGSATDTQDSTGKTIAEGSVEGISREQVLQVLNEFRGPQNQVPPMFSAKKKNGIPLYKLARNGITIERKAVPIHIHSIEMIGMEDNRVDFVVQCSSGTYIRTLCHDMGERLGCYAHMSRLVRTEVGIFNRDTSLTLENLQAAVDDGSISSKLFSQEEALQFLPAIQIKSDHAAAVGNGKALTRQSIESIAHPVETGQHYRVSDDAGLTLAVVESAITEEEYARLEPNEIAFKLKRVLM</sequence>
<dbReference type="GO" id="GO:0003723">
    <property type="term" value="F:RNA binding"/>
    <property type="evidence" value="ECO:0007669"/>
    <property type="project" value="InterPro"/>
</dbReference>
<reference evidence="9" key="1">
    <citation type="submission" date="2020-02" db="EMBL/GenBank/DDBJ databases">
        <title>Genomic and physiological characterization of two novel Nitrospinaceae genera.</title>
        <authorList>
            <person name="Mueller A.J."/>
            <person name="Jung M.-Y."/>
            <person name="Strachan C.R."/>
            <person name="Herbold C.W."/>
            <person name="Kirkegaard R.H."/>
            <person name="Daims H."/>
        </authorList>
    </citation>
    <scope>NUCLEOTIDE SEQUENCE [LARGE SCALE GENOMIC DNA]</scope>
</reference>
<evidence type="ECO:0000313" key="8">
    <source>
        <dbReference type="EMBL" id="QPJ66388.1"/>
    </source>
</evidence>
<dbReference type="HAMAP" id="MF_01080">
    <property type="entry name" value="TruB_bact"/>
    <property type="match status" value="1"/>
</dbReference>
<evidence type="ECO:0000256" key="3">
    <source>
        <dbReference type="ARBA" id="ARBA00022694"/>
    </source>
</evidence>
<dbReference type="InterPro" id="IPR002501">
    <property type="entry name" value="PsdUridine_synth_N"/>
</dbReference>
<accession>A0A7T0C4J6</accession>
<dbReference type="GO" id="GO:0031119">
    <property type="term" value="P:tRNA pseudouridine synthesis"/>
    <property type="evidence" value="ECO:0007669"/>
    <property type="project" value="UniProtKB-UniRule"/>
</dbReference>
<dbReference type="InterPro" id="IPR032819">
    <property type="entry name" value="TruB_C"/>
</dbReference>
<dbReference type="EC" id="5.4.99.25" evidence="5"/>
<dbReference type="NCBIfam" id="TIGR00431">
    <property type="entry name" value="TruB"/>
    <property type="match status" value="1"/>
</dbReference>
<feature type="domain" description="tRNA pseudouridylate synthase B C-terminal" evidence="7">
    <location>
        <begin position="176"/>
        <end position="219"/>
    </location>
</feature>
<evidence type="ECO:0000313" key="9">
    <source>
        <dbReference type="Proteomes" id="UP000594464"/>
    </source>
</evidence>
<keyword evidence="3 5" id="KW-0819">tRNA processing</keyword>
<dbReference type="Pfam" id="PF01509">
    <property type="entry name" value="TruB_N"/>
    <property type="match status" value="1"/>
</dbReference>
<evidence type="ECO:0000256" key="2">
    <source>
        <dbReference type="ARBA" id="ARBA00005642"/>
    </source>
</evidence>
<feature type="active site" description="Nucleophile" evidence="5">
    <location>
        <position position="42"/>
    </location>
</feature>
<organism evidence="8 9">
    <name type="scientific">Candidatus Nitrohelix vancouverensis</name>
    <dbReference type="NCBI Taxonomy" id="2705534"/>
    <lineage>
        <taxon>Bacteria</taxon>
        <taxon>Pseudomonadati</taxon>
        <taxon>Nitrospinota/Tectimicrobiota group</taxon>
        <taxon>Nitrospinota</taxon>
        <taxon>Nitrospinia</taxon>
        <taxon>Nitrospinales</taxon>
        <taxon>Nitrospinaceae</taxon>
        <taxon>Candidatus Nitrohelix</taxon>
    </lineage>
</organism>
<dbReference type="PANTHER" id="PTHR13767">
    <property type="entry name" value="TRNA-PSEUDOURIDINE SYNTHASE"/>
    <property type="match status" value="1"/>
</dbReference>
<dbReference type="EMBL" id="CP048620">
    <property type="protein sequence ID" value="QPJ66388.1"/>
    <property type="molecule type" value="Genomic_DNA"/>
</dbReference>
<evidence type="ECO:0000256" key="4">
    <source>
        <dbReference type="ARBA" id="ARBA00023235"/>
    </source>
</evidence>
<dbReference type="Pfam" id="PF16198">
    <property type="entry name" value="TruB_C_2"/>
    <property type="match status" value="1"/>
</dbReference>
<evidence type="ECO:0000259" key="6">
    <source>
        <dbReference type="Pfam" id="PF01509"/>
    </source>
</evidence>
<dbReference type="Gene3D" id="3.30.2350.10">
    <property type="entry name" value="Pseudouridine synthase"/>
    <property type="match status" value="1"/>
</dbReference>
<dbReference type="PANTHER" id="PTHR13767:SF2">
    <property type="entry name" value="PSEUDOURIDYLATE SYNTHASE TRUB1"/>
    <property type="match status" value="1"/>
</dbReference>
<dbReference type="KEGG" id="nva:G3M78_13680"/>
<evidence type="ECO:0000256" key="1">
    <source>
        <dbReference type="ARBA" id="ARBA00000385"/>
    </source>
</evidence>
<dbReference type="InterPro" id="IPR036974">
    <property type="entry name" value="PUA_sf"/>
</dbReference>
<dbReference type="Gene3D" id="2.30.130.10">
    <property type="entry name" value="PUA domain"/>
    <property type="match status" value="1"/>
</dbReference>
<keyword evidence="4 5" id="KW-0413">Isomerase</keyword>
<name>A0A7T0C4J6_9BACT</name>
<dbReference type="CDD" id="cd02573">
    <property type="entry name" value="PseudoU_synth_EcTruB"/>
    <property type="match status" value="1"/>
</dbReference>
<dbReference type="AlphaFoldDB" id="A0A7T0C4J6"/>
<protein>
    <recommendedName>
        <fullName evidence="5">tRNA pseudouridine synthase B</fullName>
        <ecNumber evidence="5">5.4.99.25</ecNumber>
    </recommendedName>
    <alternativeName>
        <fullName evidence="5">tRNA pseudouridine(55) synthase</fullName>
        <shortName evidence="5">Psi55 synthase</shortName>
    </alternativeName>
    <alternativeName>
        <fullName evidence="5">tRNA pseudouridylate synthase</fullName>
    </alternativeName>
    <alternativeName>
        <fullName evidence="5">tRNA-uridine isomerase</fullName>
    </alternativeName>
</protein>
<proteinExistence type="inferred from homology"/>
<dbReference type="InterPro" id="IPR020103">
    <property type="entry name" value="PsdUridine_synth_cat_dom_sf"/>
</dbReference>
<evidence type="ECO:0000259" key="7">
    <source>
        <dbReference type="Pfam" id="PF16198"/>
    </source>
</evidence>
<feature type="domain" description="Pseudouridine synthase II N-terminal" evidence="6">
    <location>
        <begin position="27"/>
        <end position="175"/>
    </location>
</feature>
<dbReference type="Proteomes" id="UP000594464">
    <property type="component" value="Chromosome"/>
</dbReference>
<comment type="catalytic activity">
    <reaction evidence="1 5">
        <text>uridine(55) in tRNA = pseudouridine(55) in tRNA</text>
        <dbReference type="Rhea" id="RHEA:42532"/>
        <dbReference type="Rhea" id="RHEA-COMP:10101"/>
        <dbReference type="Rhea" id="RHEA-COMP:10102"/>
        <dbReference type="ChEBI" id="CHEBI:65314"/>
        <dbReference type="ChEBI" id="CHEBI:65315"/>
        <dbReference type="EC" id="5.4.99.25"/>
    </reaction>
</comment>
<dbReference type="GO" id="GO:0160148">
    <property type="term" value="F:tRNA pseudouridine(55) synthase activity"/>
    <property type="evidence" value="ECO:0007669"/>
    <property type="project" value="UniProtKB-EC"/>
</dbReference>
<comment type="similarity">
    <text evidence="2 5">Belongs to the pseudouridine synthase TruB family. Type 1 subfamily.</text>
</comment>
<dbReference type="InterPro" id="IPR014780">
    <property type="entry name" value="tRNA_psdUridine_synth_TruB"/>
</dbReference>
<comment type="function">
    <text evidence="5">Responsible for synthesis of pseudouridine from uracil-55 in the psi GC loop of transfer RNAs.</text>
</comment>
<dbReference type="GO" id="GO:1990481">
    <property type="term" value="P:mRNA pseudouridine synthesis"/>
    <property type="evidence" value="ECO:0007669"/>
    <property type="project" value="TreeGrafter"/>
</dbReference>